<dbReference type="AlphaFoldDB" id="A0A177P0N3"/>
<dbReference type="EMBL" id="LUUK01000068">
    <property type="protein sequence ID" value="OAI22989.1"/>
    <property type="molecule type" value="Genomic_DNA"/>
</dbReference>
<evidence type="ECO:0000313" key="3">
    <source>
        <dbReference type="Proteomes" id="UP000077628"/>
    </source>
</evidence>
<evidence type="ECO:0000256" key="1">
    <source>
        <dbReference type="SAM" id="MobiDB-lite"/>
    </source>
</evidence>
<reference evidence="3" key="1">
    <citation type="submission" date="2016-03" db="EMBL/GenBank/DDBJ databases">
        <authorList>
            <person name="Heylen K."/>
            <person name="De Vos P."/>
            <person name="Vekeman B."/>
        </authorList>
    </citation>
    <scope>NUCLEOTIDE SEQUENCE [LARGE SCALE GENOMIC DNA]</scope>
    <source>
        <strain evidence="3">R-45383</strain>
    </source>
</reference>
<comment type="caution">
    <text evidence="2">The sequence shown here is derived from an EMBL/GenBank/DDBJ whole genome shotgun (WGS) entry which is preliminary data.</text>
</comment>
<name>A0A177P0N3_9GAMM</name>
<sequence>MGLAEAGLGFFLAGSATKVAALWPMCLADADRRRLTSCVGKVDTATFVAGASERFNSRGVGAVPIQANHHSPHPEKSAERQS</sequence>
<proteinExistence type="predicted"/>
<feature type="compositionally biased region" description="Basic and acidic residues" evidence="1">
    <location>
        <begin position="72"/>
        <end position="82"/>
    </location>
</feature>
<protein>
    <submittedName>
        <fullName evidence="2">Uncharacterized protein</fullName>
    </submittedName>
</protein>
<accession>A0A177P0N3</accession>
<keyword evidence="3" id="KW-1185">Reference proteome</keyword>
<evidence type="ECO:0000313" key="2">
    <source>
        <dbReference type="EMBL" id="OAI22989.1"/>
    </source>
</evidence>
<organism evidence="2 3">
    <name type="scientific">Methylomonas koyamae</name>
    <dbReference type="NCBI Taxonomy" id="702114"/>
    <lineage>
        <taxon>Bacteria</taxon>
        <taxon>Pseudomonadati</taxon>
        <taxon>Pseudomonadota</taxon>
        <taxon>Gammaproteobacteria</taxon>
        <taxon>Methylococcales</taxon>
        <taxon>Methylococcaceae</taxon>
        <taxon>Methylomonas</taxon>
    </lineage>
</organism>
<gene>
    <name evidence="2" type="ORF">A1355_22140</name>
</gene>
<dbReference type="Proteomes" id="UP000077628">
    <property type="component" value="Unassembled WGS sequence"/>
</dbReference>
<dbReference type="STRING" id="702114.A1355_22140"/>
<feature type="region of interest" description="Disordered" evidence="1">
    <location>
        <begin position="63"/>
        <end position="82"/>
    </location>
</feature>